<proteinExistence type="predicted"/>
<evidence type="ECO:0000313" key="2">
    <source>
        <dbReference type="WBParaSite" id="SVE_1517400.1"/>
    </source>
</evidence>
<name>A0A0K0FTC3_STRVS</name>
<dbReference type="AlphaFoldDB" id="A0A0K0FTC3"/>
<reference evidence="1" key="1">
    <citation type="submission" date="2014-07" db="EMBL/GenBank/DDBJ databases">
        <authorList>
            <person name="Martin A.A"/>
            <person name="De Silva N."/>
        </authorList>
    </citation>
    <scope>NUCLEOTIDE SEQUENCE</scope>
</reference>
<organism evidence="1 2">
    <name type="scientific">Strongyloides venezuelensis</name>
    <name type="common">Threadworm</name>
    <dbReference type="NCBI Taxonomy" id="75913"/>
    <lineage>
        <taxon>Eukaryota</taxon>
        <taxon>Metazoa</taxon>
        <taxon>Ecdysozoa</taxon>
        <taxon>Nematoda</taxon>
        <taxon>Chromadorea</taxon>
        <taxon>Rhabditida</taxon>
        <taxon>Tylenchina</taxon>
        <taxon>Panagrolaimomorpha</taxon>
        <taxon>Strongyloidoidea</taxon>
        <taxon>Strongyloididae</taxon>
        <taxon>Strongyloides</taxon>
    </lineage>
</organism>
<keyword evidence="1" id="KW-1185">Reference proteome</keyword>
<reference evidence="2" key="2">
    <citation type="submission" date="2015-08" db="UniProtKB">
        <authorList>
            <consortium name="WormBaseParasite"/>
        </authorList>
    </citation>
    <scope>IDENTIFICATION</scope>
</reference>
<protein>
    <submittedName>
        <fullName evidence="2">Transposase</fullName>
    </submittedName>
</protein>
<accession>A0A0K0FTC3</accession>
<dbReference type="STRING" id="75913.A0A0K0FTC3"/>
<sequence length="98" mass="11573">MHHSRPDIVFYTKSKIVVAELCISSYKNLETAATIKTQRYTLFGKKELKDIIPKEKEHEYIGRNNFVKSLRLRENKDVEFIPLIIGNMGELNEKRYQD</sequence>
<evidence type="ECO:0000313" key="1">
    <source>
        <dbReference type="Proteomes" id="UP000035680"/>
    </source>
</evidence>
<dbReference type="Proteomes" id="UP000035680">
    <property type="component" value="Unassembled WGS sequence"/>
</dbReference>
<dbReference type="WBParaSite" id="SVE_1517400.1">
    <property type="protein sequence ID" value="SVE_1517400.1"/>
    <property type="gene ID" value="SVE_1517400"/>
</dbReference>